<comment type="subcellular location">
    <subcellularLocation>
        <location evidence="1">Cytoplasm</location>
    </subcellularLocation>
</comment>
<evidence type="ECO:0000313" key="14">
    <source>
        <dbReference type="EMBL" id="JAC17192.1"/>
    </source>
</evidence>
<evidence type="ECO:0000256" key="8">
    <source>
        <dbReference type="ARBA" id="ARBA00023270"/>
    </source>
</evidence>
<dbReference type="SMART" id="SM01130">
    <property type="entry name" value="DHDPS"/>
    <property type="match status" value="1"/>
</dbReference>
<evidence type="ECO:0000256" key="4">
    <source>
        <dbReference type="ARBA" id="ARBA00011881"/>
    </source>
</evidence>
<feature type="binding site" evidence="13">
    <location>
        <position position="214"/>
    </location>
    <ligand>
        <name>pyruvate</name>
        <dbReference type="ChEBI" id="CHEBI:15361"/>
    </ligand>
</feature>
<dbReference type="InterPro" id="IPR013785">
    <property type="entry name" value="Aldolase_TIM"/>
</dbReference>
<dbReference type="PANTHER" id="PTHR12128">
    <property type="entry name" value="DIHYDRODIPICOLINATE SYNTHASE"/>
    <property type="match status" value="1"/>
</dbReference>
<dbReference type="Gene3D" id="3.20.20.70">
    <property type="entry name" value="Aldolase class I"/>
    <property type="match status" value="1"/>
</dbReference>
<evidence type="ECO:0000256" key="5">
    <source>
        <dbReference type="ARBA" id="ARBA00012911"/>
    </source>
</evidence>
<keyword evidence="9" id="KW-0119">Carbohydrate metabolism</keyword>
<comment type="pathway">
    <text evidence="2">Amino-sugar metabolism; N-acetylneuraminate degradation.</text>
</comment>
<dbReference type="PRINTS" id="PR00146">
    <property type="entry name" value="DHPICSNTHASE"/>
</dbReference>
<evidence type="ECO:0000256" key="2">
    <source>
        <dbReference type="ARBA" id="ARBA00004878"/>
    </source>
</evidence>
<comment type="similarity">
    <text evidence="3">Belongs to the DapA family. NanA subfamily.</text>
</comment>
<dbReference type="GO" id="GO:0008747">
    <property type="term" value="F:N-acetylneuraminate lyase activity"/>
    <property type="evidence" value="ECO:0007669"/>
    <property type="project" value="UniProtKB-EC"/>
</dbReference>
<dbReference type="SUPFAM" id="SSF51569">
    <property type="entry name" value="Aldolase"/>
    <property type="match status" value="1"/>
</dbReference>
<organism evidence="14">
    <name type="scientific">Triatoma infestans</name>
    <name type="common">Assassin bug</name>
    <dbReference type="NCBI Taxonomy" id="30076"/>
    <lineage>
        <taxon>Eukaryota</taxon>
        <taxon>Metazoa</taxon>
        <taxon>Ecdysozoa</taxon>
        <taxon>Arthropoda</taxon>
        <taxon>Hexapoda</taxon>
        <taxon>Insecta</taxon>
        <taxon>Pterygota</taxon>
        <taxon>Neoptera</taxon>
        <taxon>Paraneoptera</taxon>
        <taxon>Hemiptera</taxon>
        <taxon>Heteroptera</taxon>
        <taxon>Panheteroptera</taxon>
        <taxon>Cimicomorpha</taxon>
        <taxon>Reduviidae</taxon>
        <taxon>Triatominae</taxon>
        <taxon>Triatoma</taxon>
    </lineage>
</organism>
<dbReference type="AlphaFoldDB" id="A0A023F7H9"/>
<accession>A0A023F7H9</accession>
<comment type="catalytic activity">
    <reaction evidence="10">
        <text>aceneuramate = aldehydo-N-acetyl-D-mannosamine + pyruvate</text>
        <dbReference type="Rhea" id="RHEA:23296"/>
        <dbReference type="ChEBI" id="CHEBI:15361"/>
        <dbReference type="ChEBI" id="CHEBI:17122"/>
        <dbReference type="ChEBI" id="CHEBI:173083"/>
        <dbReference type="EC" id="4.1.3.3"/>
    </reaction>
</comment>
<evidence type="ECO:0000256" key="10">
    <source>
        <dbReference type="ARBA" id="ARBA00044906"/>
    </source>
</evidence>
<evidence type="ECO:0000256" key="13">
    <source>
        <dbReference type="PIRSR" id="PIRSR001365-2"/>
    </source>
</evidence>
<dbReference type="PANTHER" id="PTHR12128:SF21">
    <property type="entry name" value="N-ACETYLNEURAMINATE LYASE"/>
    <property type="match status" value="1"/>
</dbReference>
<dbReference type="InterPro" id="IPR002220">
    <property type="entry name" value="DapA-like"/>
</dbReference>
<comment type="subunit">
    <text evidence="4">Homotetramer.</text>
</comment>
<sequence length="303" mass="33682">MVLKYNFRGLMAPVFTPFTDSLDVNYSIIPQYANYLEKHGVQGILVNGTVGEGVSQNVKERKLVTEEWVKAIENTKQSLMVQIGGASLTDIIGMAKHAEKLKVDALLCLPELFFKPKTSRELTDYLKLISKAAPETPLLYYHIPSFTDVNIDMEEFIALACREVPTFAGIKFTHTDLEEGSRCLKVSNDRETAVFLGADQLLSAATMLGFDSAIATTLNLWPELLNEIQSNVKSGKIQEAMDGQNELSQKILCITRHGNWVPTMKAAMTLISSLDVGRTRPPLLPFADIEIKQIAIDIFKISK</sequence>
<dbReference type="Pfam" id="PF00701">
    <property type="entry name" value="DHDPS"/>
    <property type="match status" value="1"/>
</dbReference>
<feature type="active site" description="Schiff-base intermediate with substrate" evidence="12">
    <location>
        <position position="171"/>
    </location>
</feature>
<feature type="active site" description="Proton donor/acceptor" evidence="12">
    <location>
        <position position="141"/>
    </location>
</feature>
<keyword evidence="8" id="KW-0704">Schiff base</keyword>
<protein>
    <recommendedName>
        <fullName evidence="5">N-acetylneuraminate lyase</fullName>
        <ecNumber evidence="5">4.1.3.3</ecNumber>
    </recommendedName>
</protein>
<evidence type="ECO:0000256" key="3">
    <source>
        <dbReference type="ARBA" id="ARBA00006324"/>
    </source>
</evidence>
<keyword evidence="7 11" id="KW-0456">Lyase</keyword>
<evidence type="ECO:0000256" key="9">
    <source>
        <dbReference type="ARBA" id="ARBA00023277"/>
    </source>
</evidence>
<evidence type="ECO:0000256" key="11">
    <source>
        <dbReference type="PIRNR" id="PIRNR001365"/>
    </source>
</evidence>
<name>A0A023F7H9_TRIIF</name>
<evidence type="ECO:0000256" key="7">
    <source>
        <dbReference type="ARBA" id="ARBA00023239"/>
    </source>
</evidence>
<proteinExistence type="evidence at transcript level"/>
<dbReference type="EC" id="4.1.3.3" evidence="5"/>
<dbReference type="PIRSF" id="PIRSF001365">
    <property type="entry name" value="DHDPS"/>
    <property type="match status" value="1"/>
</dbReference>
<reference evidence="14" key="1">
    <citation type="journal article" date="2014" name="PLoS Negl. Trop. Dis.">
        <title>An updated insight into the Sialotranscriptome of Triatoma infestans: developmental stage and geographic variations.</title>
        <authorList>
            <person name="Schwarz A."/>
            <person name="Medrano-Mercado N."/>
            <person name="Schaub G.A."/>
            <person name="Struchiner C.J."/>
            <person name="Bargues M.D."/>
            <person name="Levy M.Z."/>
            <person name="Ribeiro J.M."/>
        </authorList>
    </citation>
    <scope>NUCLEOTIDE SEQUENCE</scope>
    <source>
        <strain evidence="14">Chile</strain>
        <tissue evidence="14">Salivary glands</tissue>
    </source>
</reference>
<evidence type="ECO:0000256" key="12">
    <source>
        <dbReference type="PIRSR" id="PIRSR001365-1"/>
    </source>
</evidence>
<evidence type="ECO:0000256" key="1">
    <source>
        <dbReference type="ARBA" id="ARBA00004496"/>
    </source>
</evidence>
<keyword evidence="6" id="KW-0963">Cytoplasm</keyword>
<evidence type="ECO:0000256" key="6">
    <source>
        <dbReference type="ARBA" id="ARBA00022490"/>
    </source>
</evidence>
<dbReference type="GO" id="GO:0005737">
    <property type="term" value="C:cytoplasm"/>
    <property type="evidence" value="ECO:0007669"/>
    <property type="project" value="UniProtKB-SubCell"/>
</dbReference>
<dbReference type="EMBL" id="GBBI01001520">
    <property type="protein sequence ID" value="JAC17192.1"/>
    <property type="molecule type" value="mRNA"/>
</dbReference>